<keyword evidence="3" id="KW-0963">Cytoplasm</keyword>
<evidence type="ECO:0000313" key="6">
    <source>
        <dbReference type="EMBL" id="CAK9234149.1"/>
    </source>
</evidence>
<comment type="subcellular location">
    <subcellularLocation>
        <location evidence="2">Cytoplasm</location>
    </subcellularLocation>
    <subcellularLocation>
        <location evidence="1">Nucleus</location>
    </subcellularLocation>
</comment>
<evidence type="ECO:0000256" key="5">
    <source>
        <dbReference type="SAM" id="MobiDB-lite"/>
    </source>
</evidence>
<evidence type="ECO:0000256" key="2">
    <source>
        <dbReference type="ARBA" id="ARBA00004496"/>
    </source>
</evidence>
<evidence type="ECO:0000256" key="3">
    <source>
        <dbReference type="ARBA" id="ARBA00022490"/>
    </source>
</evidence>
<gene>
    <name evidence="6" type="ORF">CSSPTR1EN2_LOCUS22062</name>
</gene>
<keyword evidence="4" id="KW-0539">Nucleus</keyword>
<organism evidence="6 7">
    <name type="scientific">Sphagnum troendelagicum</name>
    <dbReference type="NCBI Taxonomy" id="128251"/>
    <lineage>
        <taxon>Eukaryota</taxon>
        <taxon>Viridiplantae</taxon>
        <taxon>Streptophyta</taxon>
        <taxon>Embryophyta</taxon>
        <taxon>Bryophyta</taxon>
        <taxon>Sphagnophytina</taxon>
        <taxon>Sphagnopsida</taxon>
        <taxon>Sphagnales</taxon>
        <taxon>Sphagnaceae</taxon>
        <taxon>Sphagnum</taxon>
    </lineage>
</organism>
<evidence type="ECO:0000256" key="1">
    <source>
        <dbReference type="ARBA" id="ARBA00004123"/>
    </source>
</evidence>
<name>A0ABP0V264_9BRYO</name>
<evidence type="ECO:0000256" key="4">
    <source>
        <dbReference type="ARBA" id="ARBA00023242"/>
    </source>
</evidence>
<dbReference type="Proteomes" id="UP001497512">
    <property type="component" value="Chromosome 8"/>
</dbReference>
<reference evidence="6" key="1">
    <citation type="submission" date="2024-02" db="EMBL/GenBank/DDBJ databases">
        <authorList>
            <consortium name="ELIXIR-Norway"/>
            <consortium name="Elixir Norway"/>
        </authorList>
    </citation>
    <scope>NUCLEOTIDE SEQUENCE</scope>
</reference>
<feature type="region of interest" description="Disordered" evidence="5">
    <location>
        <begin position="335"/>
        <end position="363"/>
    </location>
</feature>
<evidence type="ECO:0000313" key="7">
    <source>
        <dbReference type="Proteomes" id="UP001497512"/>
    </source>
</evidence>
<dbReference type="PANTHER" id="PTHR31250">
    <property type="entry name" value="IQ DOMAIN-CONTAINING PROTEIN IQM3"/>
    <property type="match status" value="1"/>
</dbReference>
<dbReference type="EMBL" id="OZ019900">
    <property type="protein sequence ID" value="CAK9234149.1"/>
    <property type="molecule type" value="Genomic_DNA"/>
</dbReference>
<dbReference type="InterPro" id="IPR044159">
    <property type="entry name" value="IQM"/>
</dbReference>
<dbReference type="PANTHER" id="PTHR31250:SF27">
    <property type="entry name" value="IQ DOMAIN-CONTAINING PROTEIN IQM5"/>
    <property type="match status" value="1"/>
</dbReference>
<accession>A0ABP0V264</accession>
<sequence length="363" mass="40871">MNSGENHVNIGRAICRVVMKEDGVEEISQSENSDRFEAAAIVIQRWYREYRAHKHGSAASSGWSYVEDAATRLQDNLEQFYSHSKTDTVAERWHRAVMKAAMVGRGLSKDAKALKLGLQHWLEAIDPKHRYGHNLCFYFEVWLKSPTREPFYYWLDIGEGKDVELESCSRSKLEKGLVTYLDLNQREKYEVIIEDGKLFYKLSGKPVHTPKDDKWIFVMSPSEKLYVAKKKKGKLQHSSFLAGGVTIAAGRLIVNNGILELIEAHSGHYLPKPENFQTLIAALTSSGADLTVAKVELESEEEVNKRRGAVGSTANAIVNHEKAFEVLLESAGFSLNNDKKPNIVNPDSTDNEEGSDEEEPKTQ</sequence>
<feature type="compositionally biased region" description="Acidic residues" evidence="5">
    <location>
        <begin position="349"/>
        <end position="363"/>
    </location>
</feature>
<proteinExistence type="predicted"/>
<protein>
    <submittedName>
        <fullName evidence="6">Uncharacterized protein</fullName>
    </submittedName>
</protein>
<keyword evidence="7" id="KW-1185">Reference proteome</keyword>